<protein>
    <recommendedName>
        <fullName evidence="3">RNA-directed DNA polymerase from transposon X-element</fullName>
    </recommendedName>
</protein>
<comment type="caution">
    <text evidence="1">The sequence shown here is derived from an EMBL/GenBank/DDBJ whole genome shotgun (WGS) entry which is preliminary data.</text>
</comment>
<dbReference type="OrthoDB" id="9802488at2759"/>
<keyword evidence="2" id="KW-1185">Reference proteome</keyword>
<accession>A0A4C1W8V0</accession>
<evidence type="ECO:0000313" key="1">
    <source>
        <dbReference type="EMBL" id="GBP46949.1"/>
    </source>
</evidence>
<name>A0A4C1W8V0_EUMVA</name>
<dbReference type="AlphaFoldDB" id="A0A4C1W8V0"/>
<evidence type="ECO:0008006" key="3">
    <source>
        <dbReference type="Google" id="ProtNLM"/>
    </source>
</evidence>
<reference evidence="1 2" key="1">
    <citation type="journal article" date="2019" name="Commun. Biol.">
        <title>The bagworm genome reveals a unique fibroin gene that provides high tensile strength.</title>
        <authorList>
            <person name="Kono N."/>
            <person name="Nakamura H."/>
            <person name="Ohtoshi R."/>
            <person name="Tomita M."/>
            <person name="Numata K."/>
            <person name="Arakawa K."/>
        </authorList>
    </citation>
    <scope>NUCLEOTIDE SEQUENCE [LARGE SCALE GENOMIC DNA]</scope>
</reference>
<sequence length="182" mass="20511">MKEVRNENCSDLMVEMLPSRQAYWGLAKVLKTEGAVPTPTLKKPIAWKEAVVIVIPKQGKPRELPASYRPISLLSVLSKLLKKKLNFRLSEHLIGEQMTHRRSQKLYAPPVLRALTISKVMKDASERFFDICSHQSGALLALPGVPFQVLVHTANFARPPIPRCLLKSTHKAVTRRRHLHAG</sequence>
<organism evidence="1 2">
    <name type="scientific">Eumeta variegata</name>
    <name type="common">Bagworm moth</name>
    <name type="synonym">Eumeta japonica</name>
    <dbReference type="NCBI Taxonomy" id="151549"/>
    <lineage>
        <taxon>Eukaryota</taxon>
        <taxon>Metazoa</taxon>
        <taxon>Ecdysozoa</taxon>
        <taxon>Arthropoda</taxon>
        <taxon>Hexapoda</taxon>
        <taxon>Insecta</taxon>
        <taxon>Pterygota</taxon>
        <taxon>Neoptera</taxon>
        <taxon>Endopterygota</taxon>
        <taxon>Lepidoptera</taxon>
        <taxon>Glossata</taxon>
        <taxon>Ditrysia</taxon>
        <taxon>Tineoidea</taxon>
        <taxon>Psychidae</taxon>
        <taxon>Oiketicinae</taxon>
        <taxon>Eumeta</taxon>
    </lineage>
</organism>
<evidence type="ECO:0000313" key="2">
    <source>
        <dbReference type="Proteomes" id="UP000299102"/>
    </source>
</evidence>
<proteinExistence type="predicted"/>
<dbReference type="EMBL" id="BGZK01000492">
    <property type="protein sequence ID" value="GBP46949.1"/>
    <property type="molecule type" value="Genomic_DNA"/>
</dbReference>
<dbReference type="Proteomes" id="UP000299102">
    <property type="component" value="Unassembled WGS sequence"/>
</dbReference>
<gene>
    <name evidence="1" type="ORF">EVAR_30981_1</name>
</gene>